<accession>A0A6J5L4C9</accession>
<protein>
    <submittedName>
        <fullName evidence="1">Phage virion morphogensis protein</fullName>
    </submittedName>
</protein>
<proteinExistence type="predicted"/>
<evidence type="ECO:0000313" key="1">
    <source>
        <dbReference type="EMBL" id="CAB4126839.1"/>
    </source>
</evidence>
<reference evidence="1" key="1">
    <citation type="submission" date="2020-04" db="EMBL/GenBank/DDBJ databases">
        <authorList>
            <person name="Chiriac C."/>
            <person name="Salcher M."/>
            <person name="Ghai R."/>
            <person name="Kavagutti S V."/>
        </authorList>
    </citation>
    <scope>NUCLEOTIDE SEQUENCE</scope>
</reference>
<gene>
    <name evidence="1" type="ORF">UFOVP87_19</name>
</gene>
<name>A0A6J5L4C9_9CAUD</name>
<dbReference type="EMBL" id="LR796200">
    <property type="protein sequence ID" value="CAB4126839.1"/>
    <property type="molecule type" value="Genomic_DNA"/>
</dbReference>
<dbReference type="Pfam" id="PF05069">
    <property type="entry name" value="Phage_tail_S"/>
    <property type="match status" value="1"/>
</dbReference>
<organism evidence="1">
    <name type="scientific">uncultured Caudovirales phage</name>
    <dbReference type="NCBI Taxonomy" id="2100421"/>
    <lineage>
        <taxon>Viruses</taxon>
        <taxon>Duplodnaviria</taxon>
        <taxon>Heunggongvirae</taxon>
        <taxon>Uroviricota</taxon>
        <taxon>Caudoviricetes</taxon>
        <taxon>Peduoviridae</taxon>
        <taxon>Maltschvirus</taxon>
        <taxon>Maltschvirus maltsch</taxon>
    </lineage>
</organism>
<sequence length="155" mass="17870">MANKFKIPQLDNAVKHAVKDALSIIARDSVVHFQKSFANEGFIDENLQRWEKRKNYSRRGKANGGVRSVKKYRKILTFTGKLRRSIKITSFSMNTQTIESNMPYSAIHNEGLQGRAWGKYSFKMPKRKFMGNSKKLERLSQAKFIAKINTAIKNL</sequence>
<dbReference type="InterPro" id="IPR006522">
    <property type="entry name" value="Phage_virion_morphogenesis"/>
</dbReference>